<dbReference type="GO" id="GO:0016810">
    <property type="term" value="F:hydrolase activity, acting on carbon-nitrogen (but not peptide) bonds"/>
    <property type="evidence" value="ECO:0007669"/>
    <property type="project" value="InterPro"/>
</dbReference>
<dbReference type="Pfam" id="PF01522">
    <property type="entry name" value="Polysacc_deac_1"/>
    <property type="match status" value="1"/>
</dbReference>
<comment type="subcellular location">
    <subcellularLocation>
        <location evidence="1">Secreted</location>
    </subcellularLocation>
</comment>
<dbReference type="PANTHER" id="PTHR34216:SF3">
    <property type="entry name" value="POLY-BETA-1,6-N-ACETYL-D-GLUCOSAMINE N-DEACETYLASE"/>
    <property type="match status" value="1"/>
</dbReference>
<keyword evidence="2" id="KW-0732">Signal</keyword>
<dbReference type="Proteomes" id="UP000177082">
    <property type="component" value="Unassembled WGS sequence"/>
</dbReference>
<proteinExistence type="predicted"/>
<feature type="domain" description="NodB homology" evidence="3">
    <location>
        <begin position="59"/>
        <end position="173"/>
    </location>
</feature>
<dbReference type="Gene3D" id="3.20.20.370">
    <property type="entry name" value="Glycoside hydrolase/deacetylase"/>
    <property type="match status" value="1"/>
</dbReference>
<evidence type="ECO:0000256" key="1">
    <source>
        <dbReference type="ARBA" id="ARBA00004613"/>
    </source>
</evidence>
<dbReference type="PANTHER" id="PTHR34216">
    <property type="match status" value="1"/>
</dbReference>
<dbReference type="InterPro" id="IPR011330">
    <property type="entry name" value="Glyco_hydro/deAcase_b/a-brl"/>
</dbReference>
<evidence type="ECO:0000313" key="5">
    <source>
        <dbReference type="Proteomes" id="UP000177082"/>
    </source>
</evidence>
<name>A0A1F8BGF3_9BACT</name>
<dbReference type="GO" id="GO:0005975">
    <property type="term" value="P:carbohydrate metabolic process"/>
    <property type="evidence" value="ECO:0007669"/>
    <property type="project" value="InterPro"/>
</dbReference>
<dbReference type="InterPro" id="IPR002509">
    <property type="entry name" value="NODB_dom"/>
</dbReference>
<protein>
    <recommendedName>
        <fullName evidence="3">NodB homology domain-containing protein</fullName>
    </recommendedName>
</protein>
<evidence type="ECO:0000313" key="4">
    <source>
        <dbReference type="EMBL" id="OGM63156.1"/>
    </source>
</evidence>
<dbReference type="STRING" id="1802519.A2961_01290"/>
<dbReference type="InterPro" id="IPR051398">
    <property type="entry name" value="Polysacch_Deacetylase"/>
</dbReference>
<gene>
    <name evidence="4" type="ORF">A2961_01290</name>
</gene>
<dbReference type="EMBL" id="MGHF01000020">
    <property type="protein sequence ID" value="OGM63156.1"/>
    <property type="molecule type" value="Genomic_DNA"/>
</dbReference>
<dbReference type="CDD" id="cd10970">
    <property type="entry name" value="CE4_DAC_u1_6s"/>
    <property type="match status" value="1"/>
</dbReference>
<organism evidence="4 5">
    <name type="scientific">Candidatus Woesebacteria bacterium RIFCSPLOWO2_01_FULL_39_21</name>
    <dbReference type="NCBI Taxonomy" id="1802519"/>
    <lineage>
        <taxon>Bacteria</taxon>
        <taxon>Candidatus Woeseibacteriota</taxon>
    </lineage>
</organism>
<accession>A0A1F8BGF3</accession>
<sequence length="270" mass="31337">MIIPAILIFLITKYITSSEANEVEPQNNLPKLSDATIHKDEIAKVKLDLIDSFEWEKRGIVTFWFDDAWMSQYTNGFPILEKHGFKGALAVPTELIKYEGYIKWWQIKKLQFNGWEINSHSVSHECDQEIMTYKKLEFELRYSKIEIMSQGLLADNYVVPCGVVDDKLNEIAKTYYKSMRTSEPGLNDIPLEDPYFIKADTIINTTKIEDIKGLLNDAKVNRKWVVLMFHQIDYSNDIYAITPEFLDEITKLVEESKLQVALPEQVLSIK</sequence>
<evidence type="ECO:0000259" key="3">
    <source>
        <dbReference type="Pfam" id="PF01522"/>
    </source>
</evidence>
<dbReference type="AlphaFoldDB" id="A0A1F8BGF3"/>
<dbReference type="SUPFAM" id="SSF88713">
    <property type="entry name" value="Glycoside hydrolase/deacetylase"/>
    <property type="match status" value="1"/>
</dbReference>
<comment type="caution">
    <text evidence="4">The sequence shown here is derived from an EMBL/GenBank/DDBJ whole genome shotgun (WGS) entry which is preliminary data.</text>
</comment>
<dbReference type="GO" id="GO:0005576">
    <property type="term" value="C:extracellular region"/>
    <property type="evidence" value="ECO:0007669"/>
    <property type="project" value="UniProtKB-SubCell"/>
</dbReference>
<reference evidence="4 5" key="1">
    <citation type="journal article" date="2016" name="Nat. Commun.">
        <title>Thousands of microbial genomes shed light on interconnected biogeochemical processes in an aquifer system.</title>
        <authorList>
            <person name="Anantharaman K."/>
            <person name="Brown C.T."/>
            <person name="Hug L.A."/>
            <person name="Sharon I."/>
            <person name="Castelle C.J."/>
            <person name="Probst A.J."/>
            <person name="Thomas B.C."/>
            <person name="Singh A."/>
            <person name="Wilkins M.J."/>
            <person name="Karaoz U."/>
            <person name="Brodie E.L."/>
            <person name="Williams K.H."/>
            <person name="Hubbard S.S."/>
            <person name="Banfield J.F."/>
        </authorList>
    </citation>
    <scope>NUCLEOTIDE SEQUENCE [LARGE SCALE GENOMIC DNA]</scope>
</reference>
<evidence type="ECO:0000256" key="2">
    <source>
        <dbReference type="ARBA" id="ARBA00022729"/>
    </source>
</evidence>